<proteinExistence type="predicted"/>
<dbReference type="InterPro" id="IPR030934">
    <property type="entry name" value="Intein_C"/>
</dbReference>
<dbReference type="InterPro" id="IPR003587">
    <property type="entry name" value="Hint_dom_N"/>
</dbReference>
<dbReference type="PANTHER" id="PTHR32305:SF17">
    <property type="entry name" value="TRNA NUCLEASE WAPA"/>
    <property type="match status" value="1"/>
</dbReference>
<evidence type="ECO:0000259" key="3">
    <source>
        <dbReference type="SMART" id="SM00306"/>
    </source>
</evidence>
<dbReference type="Proteomes" id="UP000609879">
    <property type="component" value="Unassembled WGS sequence"/>
</dbReference>
<dbReference type="InterPro" id="IPR006530">
    <property type="entry name" value="YD"/>
</dbReference>
<protein>
    <recommendedName>
        <fullName evidence="3">Hint domain-containing protein</fullName>
    </recommendedName>
</protein>
<dbReference type="PROSITE" id="PS50817">
    <property type="entry name" value="INTEIN_N_TER"/>
    <property type="match status" value="1"/>
</dbReference>
<feature type="signal peptide" evidence="2">
    <location>
        <begin position="1"/>
        <end position="28"/>
    </location>
</feature>
<dbReference type="RefSeq" id="WP_203775832.1">
    <property type="nucleotide sequence ID" value="NZ_BAAABO010000064.1"/>
</dbReference>
<keyword evidence="5" id="KW-1185">Reference proteome</keyword>
<dbReference type="NCBIfam" id="TIGR01443">
    <property type="entry name" value="intein_Cterm"/>
    <property type="match status" value="1"/>
</dbReference>
<dbReference type="PANTHER" id="PTHR32305">
    <property type="match status" value="1"/>
</dbReference>
<dbReference type="EMBL" id="BOMI01000173">
    <property type="protein sequence ID" value="GID79538.1"/>
    <property type="molecule type" value="Genomic_DNA"/>
</dbReference>
<evidence type="ECO:0000256" key="2">
    <source>
        <dbReference type="SAM" id="SignalP"/>
    </source>
</evidence>
<comment type="caution">
    <text evidence="4">The sequence shown here is derived from an EMBL/GenBank/DDBJ whole genome shotgun (WGS) entry which is preliminary data.</text>
</comment>
<dbReference type="Pfam" id="PF07591">
    <property type="entry name" value="PT-HINT"/>
    <property type="match status" value="1"/>
</dbReference>
<feature type="region of interest" description="Disordered" evidence="1">
    <location>
        <begin position="1750"/>
        <end position="1774"/>
    </location>
</feature>
<evidence type="ECO:0000313" key="5">
    <source>
        <dbReference type="Proteomes" id="UP000609879"/>
    </source>
</evidence>
<feature type="domain" description="Hint" evidence="3">
    <location>
        <begin position="1989"/>
        <end position="2090"/>
    </location>
</feature>
<evidence type="ECO:0000256" key="1">
    <source>
        <dbReference type="SAM" id="MobiDB-lite"/>
    </source>
</evidence>
<dbReference type="CDD" id="cd00081">
    <property type="entry name" value="Hint"/>
    <property type="match status" value="1"/>
</dbReference>
<dbReference type="Pfam" id="PF05593">
    <property type="entry name" value="RHS_repeat"/>
    <property type="match status" value="1"/>
</dbReference>
<dbReference type="SMART" id="SM00306">
    <property type="entry name" value="HintN"/>
    <property type="match status" value="1"/>
</dbReference>
<dbReference type="SUPFAM" id="SSF51294">
    <property type="entry name" value="Hedgehog/intein (Hint) domain"/>
    <property type="match status" value="1"/>
</dbReference>
<gene>
    <name evidence="4" type="ORF">Ade02nite_81790</name>
</gene>
<dbReference type="Gene3D" id="2.180.10.10">
    <property type="entry name" value="RHS repeat-associated core"/>
    <property type="match status" value="2"/>
</dbReference>
<keyword evidence="2" id="KW-0732">Signal</keyword>
<feature type="chain" id="PRO_5045988478" description="Hint domain-containing protein" evidence="2">
    <location>
        <begin position="29"/>
        <end position="2268"/>
    </location>
</feature>
<dbReference type="NCBIfam" id="TIGR01643">
    <property type="entry name" value="YD_repeat_2x"/>
    <property type="match status" value="2"/>
</dbReference>
<dbReference type="PROSITE" id="PS50818">
    <property type="entry name" value="INTEIN_C_TER"/>
    <property type="match status" value="1"/>
</dbReference>
<dbReference type="NCBIfam" id="TIGR03696">
    <property type="entry name" value="Rhs_assc_core"/>
    <property type="match status" value="1"/>
</dbReference>
<accession>A0ABQ3YHR8</accession>
<evidence type="ECO:0000313" key="4">
    <source>
        <dbReference type="EMBL" id="GID79538.1"/>
    </source>
</evidence>
<sequence>MRFTERSRGRRALAAALVAAVAATLLHADPLPAVATPGDDRPAAPADGKPAPAKPAPKGLTNLPDKALELTKKPKAELTWPAAATTEVAAGGTGAKAGGLKIKAASTRVKVQTYAKDVADRAKSSGPVMRVSPGTGAKAGAARMSFDYGTFAGGASGDLGGRLTLVALPECALTTPDAAACAPRPLKTVNDVNAKTLTTDVSVATTGTLVAMRTSEGGAKGTYGATPLSPSSSWSVSPSSGSFSWSYPLRLPPVPGGFGPGVSFGYNSQAVDGQTADTNNQGSWIGSGFTYEPGYVERRYKPCQDDGHKDVGDLCWAYDNLTLSLNGSSSELVRSGSTWKLANDDGSKIERLTGAVNGDVNDGKVTGEHWKLTTTDGTQYFFGLNRLPGWTTGKDETNSTWTVPVFGDDASNADDNAAEPCYNATFANAWCQQAWRWNLDYALDRNNNVIAYYYGKETNAYALGRKTDVNGTPYDRGGWLKRIDYGQRAGAVFTTAPGARVVFKEEERCDTTVNATACANNTLTDATKAAWPDVPFDRICAVNTKCKTDQVSPTFFTRKRLSTVTTQIRNGTSTFADVDRYTLGQLYPDNGDGSSGLWLHTIKQEGLYGGGDALASPAVRLDVKQLENRIVQAGDMLGRFVRPRLGVVYNDTGGQLDIEYSKPECTGTTLPAEGKSTKRCYSVRWHGGGSEEPYLDWFNKYVVVAVRETDTTKIDPGAQPTPDMVTFYDYQGEAGWRYPEPDGMTEDKYKTWSEWRGYRTVVVSKGDDQTIRTRSRHTYMQGLHGDKKIDGGTRSETVTDSTGATYLDDKDFVGFEIETEVLDGTNDRVISKSGTTPVKYRTAAQTRTFGTAEAHIVRPSILRSFTGLQSGGWRETKTVTAYDQTNGRVTAVDELGDVSTPADDRCTRSYYADNTDKNILSMVYRTETVLVNCSTTPDRATQVLSDSRTYYDGSTTLGSAPTRGLITKTERLTGHNGTTGTYQKVSENTYDAYARPLTTTDGKGVVSRLAYTETNGLTTRRDEYSPKISINGATAAEFKATTDLTPAWGLPTVETDWNGKRTQMKYDKLGRLTELWTPDRDGGSLPTTRYSYVLAAGKPTVVVTEKPDADASKTQYEYQIFDGFLRPRQVQARGPNGGRLVTDTWYNSTGNVDRVSEPYFAFGAPSGNLLPTEDVDTDLQTGYVYDGADRVTDVIAFSAGHEQYRTRTIYGGDRTSVVPPAGGTATTSITDARGQVTQIWYHKGGQPTGEHDTTTYKYTPAGQLALVTNQAGTEWSYTYDQLGRKKTAVDPDAGTTQFFYDEVDRVVKTVNERSKTFETDYDDLGRVTATYEVTAAGRVKQTETQWDRRFKGQQYAQIRYVNGQQYVMATTNQDSLYRPTEVRYSIPADAGEALKGLYVFTTSYNTDGTVQGQTFPAGKGGLPAEAVVYTYDDLKRLKGVTGTFSSYVTDVLYTDDGRITQAEIGTGGRRSWITYGYEDTTQRLQKLMLKRESYTTPQNPTPDRPSSDINQTYTYDDAGNVLSIADNPGSGGQDTQCFTYDYMRRLTEAYATGGETCADKTVGGLAPYKSTYTYDAAGNRKSETTDGVERTYTYPAGTAAHPHAVQSITERDPAGNTKLYEYTYDSAGNTTKRTEAGEDQTLEWDSEGHLASVTNADGKKTSFVYGADGSRVLRREPTATTLYLPGMEIRLDTATGKVDDTRFIGLAAGATAVKTIQGVQFQVADPNGTGQAGIDSASGNLVMRRSTPFGTDRGVVPPAGSWSGEKGFVGGTKDSSTGLTHLGAREYDPVAGRFISVDPIVDVTNPSQLNAYSYGWNNPISNPDPTGMIPCFETCGPEDRDPNYGSKPAYQPKTVDEDPDVIYAKEEHKKVKEQLVTVAKALGKIVMDELGITDALDCFTRGDLGGCINTAINVAFSAIGGAAGKLFARYALHWKRAAKVINSLWDLGGKLKNLVGDFFESSKKLQAAKNAFAAVTDKVDNFVSGGSCPHSFAPGTLVLLSDGTTKEIDEVQVGDEVVTTDPDEGVTSANKVVATFVNQDSDLTDLEVVSETGEVSALSTTQHHPFWSVTEERWVDAGDLRVGDLLATTAGGTVRVSLVSNFTGHRKMHDLTVDDDHTYYVVVGGDPILVHNCGLGPEYNVPNKPGVYAIELDDGNFYIGSASSNMRGRVTAAGNKAKPGKRAHALEDAGYSRENVVNVTWVEVPGSYRGGRYAGRTEVRELETDVMDVFLSQGKTLINRDYPEVPGDRHTGAWLDRVRSQLPNWSRK</sequence>
<feature type="compositionally biased region" description="Low complexity" evidence="1">
    <location>
        <begin position="43"/>
        <end position="59"/>
    </location>
</feature>
<name>A0ABQ3YHR8_9ACTN</name>
<dbReference type="InterPro" id="IPR006141">
    <property type="entry name" value="Intein_N"/>
</dbReference>
<reference evidence="4 5" key="1">
    <citation type="submission" date="2021-01" db="EMBL/GenBank/DDBJ databases">
        <title>Whole genome shotgun sequence of Actinoplanes deccanensis NBRC 13994.</title>
        <authorList>
            <person name="Komaki H."/>
            <person name="Tamura T."/>
        </authorList>
    </citation>
    <scope>NUCLEOTIDE SEQUENCE [LARGE SCALE GENOMIC DNA]</scope>
    <source>
        <strain evidence="4 5">NBRC 13994</strain>
    </source>
</reference>
<dbReference type="InterPro" id="IPR031325">
    <property type="entry name" value="RHS_repeat"/>
</dbReference>
<dbReference type="InterPro" id="IPR036844">
    <property type="entry name" value="Hint_dom_sf"/>
</dbReference>
<dbReference type="InterPro" id="IPR022385">
    <property type="entry name" value="Rhs_assc_core"/>
</dbReference>
<feature type="region of interest" description="Disordered" evidence="1">
    <location>
        <begin position="33"/>
        <end position="63"/>
    </location>
</feature>
<dbReference type="Gene3D" id="2.170.16.10">
    <property type="entry name" value="Hedgehog/Intein (Hint) domain"/>
    <property type="match status" value="1"/>
</dbReference>
<organism evidence="4 5">
    <name type="scientific">Paractinoplanes deccanensis</name>
    <dbReference type="NCBI Taxonomy" id="113561"/>
    <lineage>
        <taxon>Bacteria</taxon>
        <taxon>Bacillati</taxon>
        <taxon>Actinomycetota</taxon>
        <taxon>Actinomycetes</taxon>
        <taxon>Micromonosporales</taxon>
        <taxon>Micromonosporaceae</taxon>
        <taxon>Paractinoplanes</taxon>
    </lineage>
</organism>
<dbReference type="InterPro" id="IPR050708">
    <property type="entry name" value="T6SS_VgrG/RHS"/>
</dbReference>